<dbReference type="InterPro" id="IPR001296">
    <property type="entry name" value="Glyco_trans_1"/>
</dbReference>
<dbReference type="OrthoDB" id="9795746at2"/>
<dbReference type="eggNOG" id="COG0438">
    <property type="taxonomic scope" value="Bacteria"/>
</dbReference>
<dbReference type="InterPro" id="IPR028098">
    <property type="entry name" value="Glyco_trans_4-like_N"/>
</dbReference>
<dbReference type="STRING" id="930169.B5T_01715"/>
<dbReference type="PATRIC" id="fig|930169.3.peg.1694"/>
<dbReference type="Gene3D" id="3.40.50.2000">
    <property type="entry name" value="Glycogen Phosphorylase B"/>
    <property type="match status" value="2"/>
</dbReference>
<evidence type="ECO:0000313" key="4">
    <source>
        <dbReference type="Proteomes" id="UP000006286"/>
    </source>
</evidence>
<dbReference type="AlphaFoldDB" id="K0C903"/>
<keyword evidence="3" id="KW-0808">Transferase</keyword>
<name>K0C903_ALCDB</name>
<feature type="domain" description="Glycosyl transferase family 1" evidence="1">
    <location>
        <begin position="181"/>
        <end position="333"/>
    </location>
</feature>
<evidence type="ECO:0000259" key="2">
    <source>
        <dbReference type="Pfam" id="PF13477"/>
    </source>
</evidence>
<dbReference type="Pfam" id="PF13477">
    <property type="entry name" value="Glyco_trans_4_2"/>
    <property type="match status" value="1"/>
</dbReference>
<dbReference type="GO" id="GO:1901135">
    <property type="term" value="P:carbohydrate derivative metabolic process"/>
    <property type="evidence" value="ECO:0007669"/>
    <property type="project" value="UniProtKB-ARBA"/>
</dbReference>
<dbReference type="KEGG" id="adi:B5T_01715"/>
<dbReference type="EMBL" id="CP003466">
    <property type="protein sequence ID" value="AFT69994.1"/>
    <property type="molecule type" value="Genomic_DNA"/>
</dbReference>
<dbReference type="Pfam" id="PF00534">
    <property type="entry name" value="Glycos_transf_1"/>
    <property type="match status" value="1"/>
</dbReference>
<dbReference type="HOGENOM" id="CLU_009583_2_5_6"/>
<keyword evidence="4" id="KW-1185">Reference proteome</keyword>
<gene>
    <name evidence="3" type="primary">wlbH1</name>
    <name evidence="3" type="ordered locus">B5T_01715</name>
</gene>
<dbReference type="GO" id="GO:0016757">
    <property type="term" value="F:glycosyltransferase activity"/>
    <property type="evidence" value="ECO:0007669"/>
    <property type="project" value="InterPro"/>
</dbReference>
<reference evidence="3 4" key="1">
    <citation type="journal article" date="2012" name="J. Bacteriol.">
        <title>Complete genome sequence of Alcanivorax dieselolei type strain B5.</title>
        <authorList>
            <person name="Lai Q."/>
            <person name="Li W."/>
            <person name="Shao Z."/>
        </authorList>
    </citation>
    <scope>NUCLEOTIDE SEQUENCE [LARGE SCALE GENOMIC DNA]</scope>
    <source>
        <strain evidence="4">DSM 16502 / CGMCC 1.3690 / B-5</strain>
    </source>
</reference>
<organism evidence="3 4">
    <name type="scientific">Alcanivorax dieselolei (strain DSM 16502 / CGMCC 1.3690 / MCCC 1A00001 / B-5)</name>
    <name type="common">Alloalcanivorax dieselolei</name>
    <dbReference type="NCBI Taxonomy" id="930169"/>
    <lineage>
        <taxon>Bacteria</taxon>
        <taxon>Pseudomonadati</taxon>
        <taxon>Pseudomonadota</taxon>
        <taxon>Gammaproteobacteria</taxon>
        <taxon>Oceanospirillales</taxon>
        <taxon>Alcanivoracaceae</taxon>
        <taxon>Alloalcanivorax</taxon>
    </lineage>
</organism>
<sequence length="374" mass="41329">MKVVLLASASSIHTAQWANGLSRNGVEVHVVSQHPVKQFFEKSISLHIFPFRGVFGYFSMIRGAGKTIKSIKPDILNAHYASGYATTARFLNVRPWLLSVWGSDIFEFPNKSAVHRWLVRSNLRSADAIASTSQCMAREVVNLEPSLRSVHITPFGVDVSAYEKLNRAANSHKEGCGGNVTVGTVKTLEAQYGVDTLIRAFSLVYQRLMDEDPLLASRLRLRLVGDGNEKEYLMALAIELGVSEITDFVGRIPHSQVPKMLKSIDIYVALSRRESFGVAVLEAGAAGLPVVVSNVGGLPEVVIDMETGFIVPPDRPELAANVIFKLLKEPELRFEVGMKSQIYVKSNYSWDACLEKMLQTYTGVIDSCEMEGYE</sequence>
<protein>
    <submittedName>
        <fullName evidence="3">Glycosyl transferase group 1</fullName>
    </submittedName>
</protein>
<feature type="domain" description="Glycosyltransferase subfamily 4-like N-terminal" evidence="2">
    <location>
        <begin position="2"/>
        <end position="133"/>
    </location>
</feature>
<evidence type="ECO:0000259" key="1">
    <source>
        <dbReference type="Pfam" id="PF00534"/>
    </source>
</evidence>
<dbReference type="PANTHER" id="PTHR12526">
    <property type="entry name" value="GLYCOSYLTRANSFERASE"/>
    <property type="match status" value="1"/>
</dbReference>
<dbReference type="Proteomes" id="UP000006286">
    <property type="component" value="Chromosome"/>
</dbReference>
<proteinExistence type="predicted"/>
<dbReference type="RefSeq" id="WP_014994070.1">
    <property type="nucleotide sequence ID" value="NC_018691.1"/>
</dbReference>
<accession>K0C903</accession>
<dbReference type="SUPFAM" id="SSF53756">
    <property type="entry name" value="UDP-Glycosyltransferase/glycogen phosphorylase"/>
    <property type="match status" value="1"/>
</dbReference>
<dbReference type="PANTHER" id="PTHR12526:SF638">
    <property type="entry name" value="SPORE COAT PROTEIN SA"/>
    <property type="match status" value="1"/>
</dbReference>
<evidence type="ECO:0000313" key="3">
    <source>
        <dbReference type="EMBL" id="AFT69994.1"/>
    </source>
</evidence>